<keyword evidence="2" id="KW-0159">Chromosome partition</keyword>
<reference evidence="5" key="1">
    <citation type="journal article" date="2014" name="Genome Announc.">
        <title>Draft genome sequences of the altered schaedler flora, a defined bacterial community from gnotobiotic mice.</title>
        <authorList>
            <person name="Wannemuehler M.J."/>
            <person name="Overstreet A.M."/>
            <person name="Ward D.V."/>
            <person name="Phillips G.J."/>
        </authorList>
    </citation>
    <scope>NUCLEOTIDE SEQUENCE</scope>
    <source>
        <strain evidence="5">ASF457</strain>
    </source>
</reference>
<evidence type="ECO:0000256" key="3">
    <source>
        <dbReference type="ARBA" id="ARBA00023125"/>
    </source>
</evidence>
<proteinExistence type="inferred from homology"/>
<dbReference type="FunFam" id="1.10.10.2830:FF:000001">
    <property type="entry name" value="Chromosome partitioning protein ParB"/>
    <property type="match status" value="1"/>
</dbReference>
<dbReference type="eggNOG" id="COG1475">
    <property type="taxonomic scope" value="Bacteria"/>
</dbReference>
<dbReference type="GO" id="GO:0003677">
    <property type="term" value="F:DNA binding"/>
    <property type="evidence" value="ECO:0007669"/>
    <property type="project" value="UniProtKB-KW"/>
</dbReference>
<comment type="similarity">
    <text evidence="1">Belongs to the ParB family.</text>
</comment>
<dbReference type="EMBL" id="CP097562">
    <property type="protein sequence ID" value="USF24286.1"/>
    <property type="molecule type" value="Genomic_DNA"/>
</dbReference>
<dbReference type="InterPro" id="IPR050336">
    <property type="entry name" value="Chromosome_partition/occlusion"/>
</dbReference>
<dbReference type="AlphaFoldDB" id="V2QGL8"/>
<dbReference type="SUPFAM" id="SSF110849">
    <property type="entry name" value="ParB/Sulfiredoxin"/>
    <property type="match status" value="1"/>
</dbReference>
<keyword evidence="3" id="KW-0238">DNA-binding</keyword>
<dbReference type="SUPFAM" id="SSF109709">
    <property type="entry name" value="KorB DNA-binding domain-like"/>
    <property type="match status" value="1"/>
</dbReference>
<dbReference type="OrthoDB" id="9802051at2"/>
<dbReference type="CDD" id="cd16393">
    <property type="entry name" value="SPO0J_N"/>
    <property type="match status" value="1"/>
</dbReference>
<evidence type="ECO:0000313" key="6">
    <source>
        <dbReference type="Proteomes" id="UP000017429"/>
    </source>
</evidence>
<evidence type="ECO:0000313" key="5">
    <source>
        <dbReference type="EMBL" id="USF24286.1"/>
    </source>
</evidence>
<evidence type="ECO:0000256" key="1">
    <source>
        <dbReference type="ARBA" id="ARBA00006295"/>
    </source>
</evidence>
<dbReference type="Pfam" id="PF02195">
    <property type="entry name" value="ParB_N"/>
    <property type="match status" value="1"/>
</dbReference>
<reference evidence="5" key="3">
    <citation type="submission" date="2022-06" db="EMBL/GenBank/DDBJ databases">
        <title>Resources to Facilitate Use of the Altered Schaedler Flora (ASF) Mouse Model to Study Microbiome Function.</title>
        <authorList>
            <person name="Proctor A."/>
            <person name="Parvinroo S."/>
            <person name="Richie T."/>
            <person name="Jia X."/>
            <person name="Lee S.T.M."/>
            <person name="Karp P.D."/>
            <person name="Paley S."/>
            <person name="Kostic A.D."/>
            <person name="Pierre J.F."/>
            <person name="Wannemuehler M.J."/>
            <person name="Phillips G.J."/>
        </authorList>
    </citation>
    <scope>NUCLEOTIDE SEQUENCE</scope>
    <source>
        <strain evidence="5">ASF457</strain>
    </source>
</reference>
<feature type="domain" description="ParB-like N-terminal" evidence="4">
    <location>
        <begin position="33"/>
        <end position="124"/>
    </location>
</feature>
<dbReference type="InterPro" id="IPR003115">
    <property type="entry name" value="ParB_N"/>
</dbReference>
<sequence>MKKPLGRGLDSLIPRNSEEAQAKHSGVVTSNFFELGLTEIVPNDNQPRRVFDKELLEELAESIKLKGVIQPVIVTKLDSGKYMIIEGERRWRASGIAGRQSIPVVVRNTDTAKERLELALITNAQREDLNPVELAVAYQKLMDEHSYKHEDLGVIVGKSRSAVTNRLRLLNLPKEVLDLIEKKEISEGHARALLSLDDKAEIIRIANIIRDKNLSVRDVENMVKSRSKPSEKHEKKQDANILELANEMEVFFNSKVDIKPSKKGGVINIKYNSDDELDTIIKKIRGEQC</sequence>
<organism evidence="5 6">
    <name type="scientific">Mucispirillum schaedleri ASF457</name>
    <dbReference type="NCBI Taxonomy" id="1379858"/>
    <lineage>
        <taxon>Bacteria</taxon>
        <taxon>Pseudomonadati</taxon>
        <taxon>Deferribacterota</taxon>
        <taxon>Deferribacteres</taxon>
        <taxon>Deferribacterales</taxon>
        <taxon>Mucispirillaceae</taxon>
        <taxon>Mucispirillum</taxon>
    </lineage>
</organism>
<accession>V2QGL8</accession>
<dbReference type="GO" id="GO:0007059">
    <property type="term" value="P:chromosome segregation"/>
    <property type="evidence" value="ECO:0007669"/>
    <property type="project" value="UniProtKB-KW"/>
</dbReference>
<dbReference type="Pfam" id="PF17762">
    <property type="entry name" value="HTH_ParB"/>
    <property type="match status" value="1"/>
</dbReference>
<dbReference type="Gene3D" id="1.10.10.2830">
    <property type="match status" value="1"/>
</dbReference>
<keyword evidence="6" id="KW-1185">Reference proteome</keyword>
<dbReference type="PANTHER" id="PTHR33375:SF1">
    <property type="entry name" value="CHROMOSOME-PARTITIONING PROTEIN PARB-RELATED"/>
    <property type="match status" value="1"/>
</dbReference>
<name>V2QGL8_9BACT</name>
<dbReference type="RefSeq" id="WP_023275652.1">
    <property type="nucleotide sequence ID" value="NZ_CP097562.1"/>
</dbReference>
<dbReference type="InterPro" id="IPR041468">
    <property type="entry name" value="HTH_ParB/Spo0J"/>
</dbReference>
<dbReference type="InterPro" id="IPR036086">
    <property type="entry name" value="ParB/Sulfiredoxin_sf"/>
</dbReference>
<dbReference type="Pfam" id="PF23552">
    <property type="entry name" value="ParB_C"/>
    <property type="match status" value="1"/>
</dbReference>
<dbReference type="FunFam" id="3.90.1530.30:FF:000001">
    <property type="entry name" value="Chromosome partitioning protein ParB"/>
    <property type="match status" value="1"/>
</dbReference>
<reference evidence="5" key="2">
    <citation type="submission" date="2022-05" db="EMBL/GenBank/DDBJ databases">
        <authorList>
            <person name="Proctor A.L."/>
            <person name="Phillips G.J."/>
            <person name="Wannemuehler M.J."/>
        </authorList>
    </citation>
    <scope>NUCLEOTIDE SEQUENCE</scope>
    <source>
        <strain evidence="5">ASF457</strain>
    </source>
</reference>
<dbReference type="InterPro" id="IPR004437">
    <property type="entry name" value="ParB/RepB/Spo0J"/>
</dbReference>
<protein>
    <submittedName>
        <fullName evidence="5">Chromosome-partitioning protein ParB</fullName>
    </submittedName>
</protein>
<dbReference type="KEGG" id="msch:N508_001369"/>
<dbReference type="SMART" id="SM00470">
    <property type="entry name" value="ParB"/>
    <property type="match status" value="1"/>
</dbReference>
<dbReference type="GO" id="GO:0005694">
    <property type="term" value="C:chromosome"/>
    <property type="evidence" value="ECO:0007669"/>
    <property type="project" value="TreeGrafter"/>
</dbReference>
<dbReference type="Gene3D" id="3.90.1530.30">
    <property type="match status" value="1"/>
</dbReference>
<dbReference type="PANTHER" id="PTHR33375">
    <property type="entry name" value="CHROMOSOME-PARTITIONING PROTEIN PARB-RELATED"/>
    <property type="match status" value="1"/>
</dbReference>
<evidence type="ECO:0000259" key="4">
    <source>
        <dbReference type="SMART" id="SM00470"/>
    </source>
</evidence>
<evidence type="ECO:0000256" key="2">
    <source>
        <dbReference type="ARBA" id="ARBA00022829"/>
    </source>
</evidence>
<dbReference type="InterPro" id="IPR057240">
    <property type="entry name" value="ParB_dimer_C"/>
</dbReference>
<dbReference type="NCBIfam" id="TIGR00180">
    <property type="entry name" value="parB_part"/>
    <property type="match status" value="1"/>
</dbReference>
<gene>
    <name evidence="5" type="primary">parB</name>
    <name evidence="5" type="ORF">N508_001369</name>
</gene>
<dbReference type="Proteomes" id="UP000017429">
    <property type="component" value="Chromosome"/>
</dbReference>